<name>A0A3S0IRB1_9GAMM</name>
<dbReference type="Pfam" id="PF11412">
    <property type="entry name" value="DsbD_N"/>
    <property type="match status" value="1"/>
</dbReference>
<organism evidence="10 11">
    <name type="scientific">Shewanella atlantica</name>
    <dbReference type="NCBI Taxonomy" id="271099"/>
    <lineage>
        <taxon>Bacteria</taxon>
        <taxon>Pseudomonadati</taxon>
        <taxon>Pseudomonadota</taxon>
        <taxon>Gammaproteobacteria</taxon>
        <taxon>Alteromonadales</taxon>
        <taxon>Shewanellaceae</taxon>
        <taxon>Shewanella</taxon>
    </lineage>
</organism>
<protein>
    <submittedName>
        <fullName evidence="10">Cytochrome C biogenesis protein</fullName>
    </submittedName>
</protein>
<sequence length="713" mass="77976">MEMNLKYLKNLFALCLILLSSTAFAQSTPWIENPNHPPVKLRFMLTGEFDPVTKTMPAVLEVKLEDDWKTYWRSPGEGGIAPGIKWDKSTNLKSVDWSWPVPEHFSLMGLQTWGYKHHVSFPLLLSVDDSDAVTNLRGKVTLSSCTTICVLTDYEVSLDVTPTNLRADSEAMFTYNKAVSKVPQKVENGVDSPIIIGWDSAKSKLMVEIDAGQWRQPQLLIDGEPDTVFTLKSLKEKDSDSNSNKGPTKLIAIFDGSSWLGAPEVLGKTLNVTIVDSNQALEYSSEVIPTQVIEDDLSLLKVLFIALLGGLILNVMPCVLPVLGMKLSTVIAAPELKRNEIRQQFIASALGILVSFWLLAGFILMLKLTGQAIGWGVQFQNPWFIGFMAIVTSIFALNMLGTFEINLPSSLQTKLATTGGNNNRGHFLQGMFATLLATPCSAPFLGTAVAFALGADLLTLFVVFTALAVGMALPWLLVALFPQVANYFPKPGRWMNIVKVFFSVMLLITSLWLITLLSNFVNPGILWVFAGLLVLIFFVFMAKKHGAPAVVASVSLAILFSAVTAFMTSEQWARPLPTDLVWTPLNEAEIAQQVASGKTVFVDVTADWCITCKANKAGVILQDPVYSSLKQENMVIMKGDWTKPSAPITQYLQSHNRFGVPFNVVYGPNAPEGIALPEILSTAEVLSAIERASSGAIAANRAGGETPEQRSYD</sequence>
<dbReference type="Proteomes" id="UP000282060">
    <property type="component" value="Unassembled WGS sequence"/>
</dbReference>
<evidence type="ECO:0000256" key="4">
    <source>
        <dbReference type="ARBA" id="ARBA00022989"/>
    </source>
</evidence>
<evidence type="ECO:0000259" key="9">
    <source>
        <dbReference type="Pfam" id="PF11412"/>
    </source>
</evidence>
<feature type="signal peptide" evidence="7">
    <location>
        <begin position="1"/>
        <end position="25"/>
    </location>
</feature>
<dbReference type="InterPro" id="IPR035671">
    <property type="entry name" value="DsbD_gamma"/>
</dbReference>
<evidence type="ECO:0000313" key="10">
    <source>
        <dbReference type="EMBL" id="RTR29699.1"/>
    </source>
</evidence>
<dbReference type="EMBL" id="RXNV01000009">
    <property type="protein sequence ID" value="RTR29699.1"/>
    <property type="molecule type" value="Genomic_DNA"/>
</dbReference>
<dbReference type="AlphaFoldDB" id="A0A3S0IRB1"/>
<evidence type="ECO:0000313" key="11">
    <source>
        <dbReference type="Proteomes" id="UP000282060"/>
    </source>
</evidence>
<feature type="transmembrane region" description="Helical" evidence="6">
    <location>
        <begin position="497"/>
        <end position="518"/>
    </location>
</feature>
<dbReference type="Gene3D" id="3.40.30.10">
    <property type="entry name" value="Glutaredoxin"/>
    <property type="match status" value="1"/>
</dbReference>
<feature type="domain" description="Cytochrome C biogenesis protein transmembrane" evidence="8">
    <location>
        <begin position="302"/>
        <end position="515"/>
    </location>
</feature>
<feature type="transmembrane region" description="Helical" evidence="6">
    <location>
        <begin position="524"/>
        <end position="542"/>
    </location>
</feature>
<evidence type="ECO:0000256" key="6">
    <source>
        <dbReference type="SAM" id="Phobius"/>
    </source>
</evidence>
<accession>A0A3S0IRB1</accession>
<dbReference type="InterPro" id="IPR003834">
    <property type="entry name" value="Cyt_c_assmbl_TM_dom"/>
</dbReference>
<reference evidence="10 11" key="1">
    <citation type="submission" date="2018-12" db="EMBL/GenBank/DDBJ databases">
        <authorList>
            <person name="Yu L."/>
        </authorList>
    </citation>
    <scope>NUCLEOTIDE SEQUENCE [LARGE SCALE GENOMIC DNA]</scope>
    <source>
        <strain evidence="10 11">HAW-EB5</strain>
    </source>
</reference>
<dbReference type="InterPro" id="IPR036249">
    <property type="entry name" value="Thioredoxin-like_sf"/>
</dbReference>
<dbReference type="GO" id="GO:0015035">
    <property type="term" value="F:protein-disulfide reductase activity"/>
    <property type="evidence" value="ECO:0007669"/>
    <property type="project" value="TreeGrafter"/>
</dbReference>
<evidence type="ECO:0000256" key="3">
    <source>
        <dbReference type="ARBA" id="ARBA00022748"/>
    </source>
</evidence>
<keyword evidence="3" id="KW-0201">Cytochrome c-type biogenesis</keyword>
<evidence type="ECO:0000256" key="5">
    <source>
        <dbReference type="ARBA" id="ARBA00023136"/>
    </source>
</evidence>
<feature type="transmembrane region" description="Helical" evidence="6">
    <location>
        <begin position="345"/>
        <end position="364"/>
    </location>
</feature>
<dbReference type="CDD" id="cd02953">
    <property type="entry name" value="DsbDgamma"/>
    <property type="match status" value="1"/>
</dbReference>
<dbReference type="GO" id="GO:0045454">
    <property type="term" value="P:cell redox homeostasis"/>
    <property type="evidence" value="ECO:0007669"/>
    <property type="project" value="TreeGrafter"/>
</dbReference>
<feature type="transmembrane region" description="Helical" evidence="6">
    <location>
        <begin position="459"/>
        <end position="485"/>
    </location>
</feature>
<feature type="transmembrane region" description="Helical" evidence="6">
    <location>
        <begin position="384"/>
        <end position="407"/>
    </location>
</feature>
<evidence type="ECO:0000256" key="2">
    <source>
        <dbReference type="ARBA" id="ARBA00022692"/>
    </source>
</evidence>
<feature type="transmembrane region" description="Helical" evidence="6">
    <location>
        <begin position="427"/>
        <end position="453"/>
    </location>
</feature>
<dbReference type="InterPro" id="IPR028250">
    <property type="entry name" value="DsbDN"/>
</dbReference>
<dbReference type="RefSeq" id="WP_126507114.1">
    <property type="nucleotide sequence ID" value="NZ_RXNV01000009.1"/>
</dbReference>
<dbReference type="GO" id="GO:0017004">
    <property type="term" value="P:cytochrome complex assembly"/>
    <property type="evidence" value="ECO:0007669"/>
    <property type="project" value="UniProtKB-KW"/>
</dbReference>
<feature type="transmembrane region" description="Helical" evidence="6">
    <location>
        <begin position="302"/>
        <end position="324"/>
    </location>
</feature>
<dbReference type="PANTHER" id="PTHR32234">
    <property type="entry name" value="THIOL:DISULFIDE INTERCHANGE PROTEIN DSBD"/>
    <property type="match status" value="1"/>
</dbReference>
<dbReference type="Pfam" id="PF13899">
    <property type="entry name" value="Thioredoxin_7"/>
    <property type="match status" value="1"/>
</dbReference>
<feature type="domain" description="Thiol:disulfide interchange protein DsbD N-terminal" evidence="9">
    <location>
        <begin position="55"/>
        <end position="158"/>
    </location>
</feature>
<gene>
    <name evidence="10" type="ORF">EKG39_16650</name>
</gene>
<dbReference type="Pfam" id="PF02683">
    <property type="entry name" value="DsbD_TM"/>
    <property type="match status" value="1"/>
</dbReference>
<evidence type="ECO:0000256" key="1">
    <source>
        <dbReference type="ARBA" id="ARBA00004141"/>
    </source>
</evidence>
<dbReference type="GO" id="GO:0016020">
    <property type="term" value="C:membrane"/>
    <property type="evidence" value="ECO:0007669"/>
    <property type="project" value="UniProtKB-SubCell"/>
</dbReference>
<evidence type="ECO:0000256" key="7">
    <source>
        <dbReference type="SAM" id="SignalP"/>
    </source>
</evidence>
<feature type="transmembrane region" description="Helical" evidence="6">
    <location>
        <begin position="549"/>
        <end position="567"/>
    </location>
</feature>
<comment type="subcellular location">
    <subcellularLocation>
        <location evidence="1">Membrane</location>
        <topology evidence="1">Multi-pass membrane protein</topology>
    </subcellularLocation>
</comment>
<keyword evidence="5 6" id="KW-0472">Membrane</keyword>
<proteinExistence type="predicted"/>
<keyword evidence="7" id="KW-0732">Signal</keyword>
<dbReference type="OrthoDB" id="9811036at2"/>
<dbReference type="SUPFAM" id="SSF52833">
    <property type="entry name" value="Thioredoxin-like"/>
    <property type="match status" value="1"/>
</dbReference>
<dbReference type="PANTHER" id="PTHR32234:SF3">
    <property type="entry name" value="SUPPRESSION OF COPPER SENSITIVITY PROTEIN"/>
    <property type="match status" value="1"/>
</dbReference>
<keyword evidence="4 6" id="KW-1133">Transmembrane helix</keyword>
<comment type="caution">
    <text evidence="10">The sequence shown here is derived from an EMBL/GenBank/DDBJ whole genome shotgun (WGS) entry which is preliminary data.</text>
</comment>
<keyword evidence="2 6" id="KW-0812">Transmembrane</keyword>
<feature type="chain" id="PRO_5018615974" evidence="7">
    <location>
        <begin position="26"/>
        <end position="713"/>
    </location>
</feature>
<evidence type="ECO:0000259" key="8">
    <source>
        <dbReference type="Pfam" id="PF02683"/>
    </source>
</evidence>
<keyword evidence="11" id="KW-1185">Reference proteome</keyword>